<proteinExistence type="inferred from homology"/>
<dbReference type="SMART" id="SM00788">
    <property type="entry name" value="Adenylsucc_synt"/>
    <property type="match status" value="1"/>
</dbReference>
<dbReference type="Gene3D" id="1.10.300.10">
    <property type="entry name" value="Adenylosuccinate Synthetase, subunit A, domain 2"/>
    <property type="match status" value="1"/>
</dbReference>
<dbReference type="Proteomes" id="UP000052012">
    <property type="component" value="Unassembled WGS sequence"/>
</dbReference>
<reference evidence="11 12" key="1">
    <citation type="journal article" date="2015" name="Genome Announc.">
        <title>Expanding the biotechnology potential of lactobacilli through comparative genomics of 213 strains and associated genera.</title>
        <authorList>
            <person name="Sun Z."/>
            <person name="Harris H.M."/>
            <person name="McCann A."/>
            <person name="Guo C."/>
            <person name="Argimon S."/>
            <person name="Zhang W."/>
            <person name="Yang X."/>
            <person name="Jeffery I.B."/>
            <person name="Cooney J.C."/>
            <person name="Kagawa T.F."/>
            <person name="Liu W."/>
            <person name="Song Y."/>
            <person name="Salvetti E."/>
            <person name="Wrobel A."/>
            <person name="Rasinkangas P."/>
            <person name="Parkhill J."/>
            <person name="Rea M.C."/>
            <person name="O'Sullivan O."/>
            <person name="Ritari J."/>
            <person name="Douillard F.P."/>
            <person name="Paul Ross R."/>
            <person name="Yang R."/>
            <person name="Briner A.E."/>
            <person name="Felis G.E."/>
            <person name="de Vos W.M."/>
            <person name="Barrangou R."/>
            <person name="Klaenhammer T.R."/>
            <person name="Caufield P.W."/>
            <person name="Cui Y."/>
            <person name="Zhang H."/>
            <person name="O'Toole P.W."/>
        </authorList>
    </citation>
    <scope>NUCLEOTIDE SEQUENCE [LARGE SCALE GENOMIC DNA]</scope>
    <source>
        <strain evidence="11 12">DSM 23829</strain>
    </source>
</reference>
<dbReference type="InterPro" id="IPR018220">
    <property type="entry name" value="Adenylosuccin_syn_GTP-bd"/>
</dbReference>
<dbReference type="InterPro" id="IPR042110">
    <property type="entry name" value="Adenylosuccinate_synth_dom2"/>
</dbReference>
<keyword evidence="2 8" id="KW-0436">Ligase</keyword>
<comment type="subunit">
    <text evidence="1 8">Homodimer.</text>
</comment>
<keyword evidence="7 8" id="KW-0342">GTP-binding</keyword>
<feature type="binding site" evidence="8">
    <location>
        <begin position="12"/>
        <end position="18"/>
    </location>
    <ligand>
        <name>GTP</name>
        <dbReference type="ChEBI" id="CHEBI:37565"/>
    </ligand>
</feature>
<keyword evidence="4 8" id="KW-0547">Nucleotide-binding</keyword>
<name>A0A0R2APB9_9LACO</name>
<keyword evidence="8" id="KW-0963">Cytoplasm</keyword>
<dbReference type="InterPro" id="IPR042111">
    <property type="entry name" value="Adenylosuccinate_synth_dom3"/>
</dbReference>
<evidence type="ECO:0000256" key="8">
    <source>
        <dbReference type="HAMAP-Rule" id="MF_00011"/>
    </source>
</evidence>
<comment type="subcellular location">
    <subcellularLocation>
        <location evidence="8">Cytoplasm</location>
    </subcellularLocation>
</comment>
<dbReference type="EMBL" id="AYYQ01000011">
    <property type="protein sequence ID" value="KRM68910.1"/>
    <property type="molecule type" value="Genomic_DNA"/>
</dbReference>
<feature type="binding site" description="in other chain" evidence="8">
    <location>
        <begin position="13"/>
        <end position="16"/>
    </location>
    <ligand>
        <name>IMP</name>
        <dbReference type="ChEBI" id="CHEBI:58053"/>
        <note>ligand shared between dimeric partners</note>
    </ligand>
</feature>
<dbReference type="AlphaFoldDB" id="A0A0R2APB9"/>
<dbReference type="GO" id="GO:0044208">
    <property type="term" value="P:'de novo' AMP biosynthetic process"/>
    <property type="evidence" value="ECO:0007669"/>
    <property type="project" value="UniProtKB-UniRule"/>
</dbReference>
<feature type="binding site" evidence="8">
    <location>
        <begin position="297"/>
        <end position="303"/>
    </location>
    <ligand>
        <name>substrate</name>
    </ligand>
</feature>
<organism evidence="11 12">
    <name type="scientific">Apilactobacillus ozensis DSM 23829 = JCM 17196</name>
    <dbReference type="NCBI Taxonomy" id="1423781"/>
    <lineage>
        <taxon>Bacteria</taxon>
        <taxon>Bacillati</taxon>
        <taxon>Bacillota</taxon>
        <taxon>Bacilli</taxon>
        <taxon>Lactobacillales</taxon>
        <taxon>Lactobacillaceae</taxon>
        <taxon>Apilactobacillus</taxon>
    </lineage>
</organism>
<dbReference type="CDD" id="cd03108">
    <property type="entry name" value="AdSS"/>
    <property type="match status" value="1"/>
</dbReference>
<dbReference type="InterPro" id="IPR033128">
    <property type="entry name" value="Adenylosuccin_syn_Lys_AS"/>
</dbReference>
<dbReference type="InterPro" id="IPR001114">
    <property type="entry name" value="Adenylosuccinate_synthetase"/>
</dbReference>
<dbReference type="GO" id="GO:0046040">
    <property type="term" value="P:IMP metabolic process"/>
    <property type="evidence" value="ECO:0007669"/>
    <property type="project" value="TreeGrafter"/>
</dbReference>
<dbReference type="STRING" id="1423781.FD06_GL000837"/>
<dbReference type="PROSITE" id="PS00513">
    <property type="entry name" value="ADENYLOSUCCIN_SYN_2"/>
    <property type="match status" value="1"/>
</dbReference>
<comment type="cofactor">
    <cofactor evidence="8">
        <name>Mg(2+)</name>
        <dbReference type="ChEBI" id="CHEBI:18420"/>
    </cofactor>
    <text evidence="8">Binds 1 Mg(2+) ion per subunit.</text>
</comment>
<comment type="pathway">
    <text evidence="8 10">Purine metabolism; AMP biosynthesis via de novo pathway; AMP from IMP: step 1/2.</text>
</comment>
<dbReference type="Gene3D" id="3.40.440.10">
    <property type="entry name" value="Adenylosuccinate Synthetase, subunit A, domain 1"/>
    <property type="match status" value="1"/>
</dbReference>
<feature type="binding site" evidence="8">
    <location>
        <begin position="411"/>
        <end position="413"/>
    </location>
    <ligand>
        <name>GTP</name>
        <dbReference type="ChEBI" id="CHEBI:37565"/>
    </ligand>
</feature>
<feature type="binding site" evidence="8">
    <location>
        <position position="141"/>
    </location>
    <ligand>
        <name>IMP</name>
        <dbReference type="ChEBI" id="CHEBI:58053"/>
        <note>ligand shared between dimeric partners</note>
    </ligand>
</feature>
<dbReference type="PROSITE" id="PS01266">
    <property type="entry name" value="ADENYLOSUCCIN_SYN_1"/>
    <property type="match status" value="1"/>
</dbReference>
<feature type="binding site" description="in other chain" evidence="8">
    <location>
        <position position="222"/>
    </location>
    <ligand>
        <name>IMP</name>
        <dbReference type="ChEBI" id="CHEBI:58053"/>
        <note>ligand shared between dimeric partners</note>
    </ligand>
</feature>
<evidence type="ECO:0000256" key="10">
    <source>
        <dbReference type="RuleBase" id="RU000520"/>
    </source>
</evidence>
<evidence type="ECO:0000256" key="3">
    <source>
        <dbReference type="ARBA" id="ARBA00022723"/>
    </source>
</evidence>
<feature type="binding site" evidence="8">
    <location>
        <begin position="329"/>
        <end position="331"/>
    </location>
    <ligand>
        <name>GTP</name>
        <dbReference type="ChEBI" id="CHEBI:37565"/>
    </ligand>
</feature>
<evidence type="ECO:0000313" key="12">
    <source>
        <dbReference type="Proteomes" id="UP000052012"/>
    </source>
</evidence>
<dbReference type="Pfam" id="PF00709">
    <property type="entry name" value="Adenylsucc_synt"/>
    <property type="match status" value="1"/>
</dbReference>
<comment type="function">
    <text evidence="8">Plays an important role in the de novo pathway of purine nucleotide biosynthesis. Catalyzes the first committed step in the biosynthesis of AMP from IMP.</text>
</comment>
<evidence type="ECO:0000256" key="4">
    <source>
        <dbReference type="ARBA" id="ARBA00022741"/>
    </source>
</evidence>
<feature type="binding site" description="in other chain" evidence="8">
    <location>
        <position position="127"/>
    </location>
    <ligand>
        <name>IMP</name>
        <dbReference type="ChEBI" id="CHEBI:58053"/>
        <note>ligand shared between dimeric partners</note>
    </ligand>
</feature>
<evidence type="ECO:0000256" key="1">
    <source>
        <dbReference type="ARBA" id="ARBA00011738"/>
    </source>
</evidence>
<keyword evidence="12" id="KW-1185">Reference proteome</keyword>
<dbReference type="GO" id="GO:0005525">
    <property type="term" value="F:GTP binding"/>
    <property type="evidence" value="ECO:0007669"/>
    <property type="project" value="UniProtKB-UniRule"/>
</dbReference>
<keyword evidence="6 8" id="KW-0460">Magnesium</keyword>
<feature type="active site" description="Proton acceptor" evidence="8">
    <location>
        <position position="13"/>
    </location>
</feature>
<dbReference type="FunFam" id="1.10.300.10:FF:000001">
    <property type="entry name" value="Adenylosuccinate synthetase"/>
    <property type="match status" value="1"/>
</dbReference>
<keyword evidence="5 8" id="KW-0658">Purine biosynthesis</keyword>
<dbReference type="PATRIC" id="fig|1423781.4.peg.871"/>
<protein>
    <recommendedName>
        <fullName evidence="8 10">Adenylosuccinate synthetase</fullName>
        <shortName evidence="8">AMPSase</shortName>
        <shortName evidence="8">AdSS</shortName>
        <ecNumber evidence="8 10">6.3.4.4</ecNumber>
    </recommendedName>
    <alternativeName>
        <fullName evidence="8">IMP--aspartate ligase</fullName>
    </alternativeName>
</protein>
<dbReference type="GO" id="GO:0000287">
    <property type="term" value="F:magnesium ion binding"/>
    <property type="evidence" value="ECO:0007669"/>
    <property type="project" value="UniProtKB-UniRule"/>
</dbReference>
<feature type="binding site" evidence="8">
    <location>
        <position position="40"/>
    </location>
    <ligand>
        <name>Mg(2+)</name>
        <dbReference type="ChEBI" id="CHEBI:18420"/>
    </ligand>
</feature>
<evidence type="ECO:0000256" key="6">
    <source>
        <dbReference type="ARBA" id="ARBA00022842"/>
    </source>
</evidence>
<dbReference type="Gene3D" id="3.90.170.10">
    <property type="entry name" value="Adenylosuccinate Synthetase, subunit A, domain 3"/>
    <property type="match status" value="1"/>
</dbReference>
<comment type="similarity">
    <text evidence="8 10">Belongs to the adenylosuccinate synthetase family.</text>
</comment>
<dbReference type="RefSeq" id="WP_056965882.1">
    <property type="nucleotide sequence ID" value="NZ_AYYQ01000011.1"/>
</dbReference>
<feature type="active site" evidence="9">
    <location>
        <position position="138"/>
    </location>
</feature>
<dbReference type="GO" id="GO:0004019">
    <property type="term" value="F:adenylosuccinate synthase activity"/>
    <property type="evidence" value="ECO:0007669"/>
    <property type="project" value="UniProtKB-UniRule"/>
</dbReference>
<feature type="binding site" description="in other chain" evidence="8">
    <location>
        <position position="237"/>
    </location>
    <ligand>
        <name>IMP</name>
        <dbReference type="ChEBI" id="CHEBI:58053"/>
        <note>ligand shared between dimeric partners</note>
    </ligand>
</feature>
<dbReference type="SUPFAM" id="SSF52540">
    <property type="entry name" value="P-loop containing nucleoside triphosphate hydrolases"/>
    <property type="match status" value="1"/>
</dbReference>
<dbReference type="InterPro" id="IPR042109">
    <property type="entry name" value="Adenylosuccinate_synth_dom1"/>
</dbReference>
<evidence type="ECO:0000256" key="9">
    <source>
        <dbReference type="PROSITE-ProRule" id="PRU10134"/>
    </source>
</evidence>
<feature type="binding site" evidence="8">
    <location>
        <position position="303"/>
    </location>
    <ligand>
        <name>GTP</name>
        <dbReference type="ChEBI" id="CHEBI:37565"/>
    </ligand>
</feature>
<feature type="binding site" evidence="8">
    <location>
        <begin position="40"/>
        <end position="42"/>
    </location>
    <ligand>
        <name>GTP</name>
        <dbReference type="ChEBI" id="CHEBI:37565"/>
    </ligand>
</feature>
<sequence length="430" mass="47935">MSSIVIVGSQWGDEGKGKITDFLSQDADMIVRYSGGDNAGHTIVVDGKEFHCQLIPSGIFYKDKLSVMGNGVVINPKSLLKELNYLTSNNIDVSNLRISSRAQVIMPYHISLDELQEQMKEDKIGTTHKGIGPAYMDKLERIGIRIADLIDKETFRKKLSQALKIKNELLTKLYGHDPYKFEDIFDEYFEMGQQIKKYVTDTSLLVNEALDNQKKVLFEGAQGAMLDVDQGTYPFVTSSNPIAGGAAVGVGIGPNRINAVVGVCKAYTSRVGDGPFPTELHDEIGDHIREVAHEYGVVTHRPRRIGWLDAVVLRHAARISGFTHLSLNCLDVLSGLDTIKVCVAYEYEGKKINHYPANLDMLDKCKPIYEELPGWSEDITKCRTINELPENAQNYLARVTELTGVKLDTFAVGPEREATNIVRNVWKDIQ</sequence>
<dbReference type="HAMAP" id="MF_00011">
    <property type="entry name" value="Adenylosucc_synth"/>
    <property type="match status" value="1"/>
</dbReference>
<comment type="catalytic activity">
    <reaction evidence="8 10">
        <text>IMP + L-aspartate + GTP = N(6)-(1,2-dicarboxyethyl)-AMP + GDP + phosphate + 2 H(+)</text>
        <dbReference type="Rhea" id="RHEA:15753"/>
        <dbReference type="ChEBI" id="CHEBI:15378"/>
        <dbReference type="ChEBI" id="CHEBI:29991"/>
        <dbReference type="ChEBI" id="CHEBI:37565"/>
        <dbReference type="ChEBI" id="CHEBI:43474"/>
        <dbReference type="ChEBI" id="CHEBI:57567"/>
        <dbReference type="ChEBI" id="CHEBI:58053"/>
        <dbReference type="ChEBI" id="CHEBI:58189"/>
        <dbReference type="EC" id="6.3.4.4"/>
    </reaction>
</comment>
<keyword evidence="3 8" id="KW-0479">Metal-binding</keyword>
<dbReference type="PANTHER" id="PTHR11846">
    <property type="entry name" value="ADENYLOSUCCINATE SYNTHETASE"/>
    <property type="match status" value="1"/>
</dbReference>
<evidence type="ECO:0000256" key="7">
    <source>
        <dbReference type="ARBA" id="ARBA00023134"/>
    </source>
</evidence>
<comment type="caution">
    <text evidence="11">The sequence shown here is derived from an EMBL/GenBank/DDBJ whole genome shotgun (WGS) entry which is preliminary data.</text>
</comment>
<evidence type="ECO:0000313" key="11">
    <source>
        <dbReference type="EMBL" id="KRM68910.1"/>
    </source>
</evidence>
<accession>A0A0R2APB9</accession>
<feature type="active site" description="Proton donor" evidence="8">
    <location>
        <position position="41"/>
    </location>
</feature>
<dbReference type="EC" id="6.3.4.4" evidence="8 10"/>
<dbReference type="NCBIfam" id="NF002223">
    <property type="entry name" value="PRK01117.1"/>
    <property type="match status" value="1"/>
</dbReference>
<dbReference type="GO" id="GO:0005737">
    <property type="term" value="C:cytoplasm"/>
    <property type="evidence" value="ECO:0007669"/>
    <property type="project" value="UniProtKB-SubCell"/>
</dbReference>
<evidence type="ECO:0000256" key="2">
    <source>
        <dbReference type="ARBA" id="ARBA00022598"/>
    </source>
</evidence>
<feature type="binding site" description="in other chain" evidence="8">
    <location>
        <position position="301"/>
    </location>
    <ligand>
        <name>IMP</name>
        <dbReference type="ChEBI" id="CHEBI:58053"/>
        <note>ligand shared between dimeric partners</note>
    </ligand>
</feature>
<dbReference type="FunFam" id="3.90.170.10:FF:000001">
    <property type="entry name" value="Adenylosuccinate synthetase"/>
    <property type="match status" value="1"/>
</dbReference>
<dbReference type="InterPro" id="IPR027417">
    <property type="entry name" value="P-loop_NTPase"/>
</dbReference>
<feature type="binding site" evidence="8">
    <location>
        <position position="13"/>
    </location>
    <ligand>
        <name>Mg(2+)</name>
        <dbReference type="ChEBI" id="CHEBI:18420"/>
    </ligand>
</feature>
<gene>
    <name evidence="8" type="primary">purA</name>
    <name evidence="11" type="ORF">FD06_GL000837</name>
</gene>
<dbReference type="UniPathway" id="UPA00075">
    <property type="reaction ID" value="UER00335"/>
</dbReference>
<dbReference type="OrthoDB" id="9807553at2"/>
<feature type="binding site" description="in other chain" evidence="8">
    <location>
        <begin position="38"/>
        <end position="41"/>
    </location>
    <ligand>
        <name>IMP</name>
        <dbReference type="ChEBI" id="CHEBI:58053"/>
        <note>ligand shared between dimeric partners</note>
    </ligand>
</feature>
<evidence type="ECO:0000256" key="5">
    <source>
        <dbReference type="ARBA" id="ARBA00022755"/>
    </source>
</evidence>
<dbReference type="PANTHER" id="PTHR11846:SF0">
    <property type="entry name" value="ADENYLOSUCCINATE SYNTHETASE"/>
    <property type="match status" value="1"/>
</dbReference>
<dbReference type="NCBIfam" id="TIGR00184">
    <property type="entry name" value="purA"/>
    <property type="match status" value="1"/>
</dbReference>